<feature type="compositionally biased region" description="Basic and acidic residues" evidence="2">
    <location>
        <begin position="204"/>
        <end position="218"/>
    </location>
</feature>
<proteinExistence type="inferred from homology"/>
<feature type="region of interest" description="Disordered" evidence="2">
    <location>
        <begin position="173"/>
        <end position="270"/>
    </location>
</feature>
<feature type="compositionally biased region" description="Basic and acidic residues" evidence="2">
    <location>
        <begin position="183"/>
        <end position="195"/>
    </location>
</feature>
<keyword evidence="4" id="KW-1185">Reference proteome</keyword>
<dbReference type="AlphaFoldDB" id="A0AAQ3KVC3"/>
<feature type="compositionally biased region" description="Basic and acidic residues" evidence="2">
    <location>
        <begin position="465"/>
        <end position="490"/>
    </location>
</feature>
<dbReference type="Pfam" id="PF03398">
    <property type="entry name" value="Ist1"/>
    <property type="match status" value="1"/>
</dbReference>
<dbReference type="PANTHER" id="PTHR12161">
    <property type="entry name" value="IST1 FAMILY MEMBER"/>
    <property type="match status" value="1"/>
</dbReference>
<feature type="region of interest" description="Disordered" evidence="2">
    <location>
        <begin position="279"/>
        <end position="298"/>
    </location>
</feature>
<feature type="compositionally biased region" description="Basic and acidic residues" evidence="2">
    <location>
        <begin position="367"/>
        <end position="391"/>
    </location>
</feature>
<feature type="region of interest" description="Disordered" evidence="2">
    <location>
        <begin position="463"/>
        <end position="544"/>
    </location>
</feature>
<organism evidence="3 4">
    <name type="scientific">Canna indica</name>
    <name type="common">Indian-shot</name>
    <dbReference type="NCBI Taxonomy" id="4628"/>
    <lineage>
        <taxon>Eukaryota</taxon>
        <taxon>Viridiplantae</taxon>
        <taxon>Streptophyta</taxon>
        <taxon>Embryophyta</taxon>
        <taxon>Tracheophyta</taxon>
        <taxon>Spermatophyta</taxon>
        <taxon>Magnoliopsida</taxon>
        <taxon>Liliopsida</taxon>
        <taxon>Zingiberales</taxon>
        <taxon>Cannaceae</taxon>
        <taxon>Canna</taxon>
    </lineage>
</organism>
<dbReference type="GO" id="GO:0015031">
    <property type="term" value="P:protein transport"/>
    <property type="evidence" value="ECO:0007669"/>
    <property type="project" value="InterPro"/>
</dbReference>
<dbReference type="InterPro" id="IPR005061">
    <property type="entry name" value="Ist1"/>
</dbReference>
<reference evidence="3 4" key="1">
    <citation type="submission" date="2023-10" db="EMBL/GenBank/DDBJ databases">
        <title>Chromosome-scale genome assembly provides insights into flower coloration mechanisms of Canna indica.</title>
        <authorList>
            <person name="Li C."/>
        </authorList>
    </citation>
    <scope>NUCLEOTIDE SEQUENCE [LARGE SCALE GENOMIC DNA]</scope>
    <source>
        <tissue evidence="3">Flower</tissue>
    </source>
</reference>
<protein>
    <submittedName>
        <fullName evidence="3">Uncharacterized protein</fullName>
    </submittedName>
</protein>
<sequence>MEAISTLIFSAAGFPDLPELCVLRHVLTERYGSSMESYVNSEFVEKIRKKSFPEEEKLQTMQSIAKEFALKWDSKIFHHKLHNNAHATESAVPKKVMPPHTANRGASPVQAGRKEEIPSKGQYGSNPIHVVQTQVQMEPKDIHVISTTNNRQSHDRVEKIPKVIACGTETAEPCQNNKALPPYDKRRTNHDRIRTDGLPQSRTKRVENDYDPSLEKQELNSVKNRNVKPVNTAPPDTKPNDNKYHVEETRGNDLPPPYAQLNGIKDKHHVKENNVNIQDYQKSQRREEGSGPTGLNKQSLKPVINDYVIPPYIKPSYDIPIKGDQTAKKKSGFTEETGHCSDAAACDQRPRPVSVRRKFQKPQGTEISDRSVNEDKPASDLPDSQRRDSSRQKTYAAAADNYVEEKSTIRESRLPIDDEADTAIDFGKLLPRASSRQRRHSSRHNAAEEEKAMEKLLLHYSKKGTAKEHSRERTRARAPTTDHVDSDRVEYPGNGRIHPVLRETETRSERRISLPSESVTAAEVKAPPRSTSMQPDLSNPNRGRVHPNLPQYSQLLTKLPFLRETVPHTERTISLSSEPVTQAEVKGPARATSMQPDLSNLNGVQVHPNLPQYSQLFARIAAIRNT</sequence>
<comment type="similarity">
    <text evidence="1">Belongs to the IST1 family.</text>
</comment>
<evidence type="ECO:0000313" key="3">
    <source>
        <dbReference type="EMBL" id="WOL15185.1"/>
    </source>
</evidence>
<dbReference type="PANTHER" id="PTHR12161:SF14">
    <property type="entry name" value="REGULATOR OF VPS4 ACTIVITY IN THE MVB PATHWAY PROTEIN"/>
    <property type="match status" value="1"/>
</dbReference>
<dbReference type="Proteomes" id="UP001327560">
    <property type="component" value="Chromosome 7"/>
</dbReference>
<evidence type="ECO:0000313" key="4">
    <source>
        <dbReference type="Proteomes" id="UP001327560"/>
    </source>
</evidence>
<evidence type="ECO:0000256" key="2">
    <source>
        <dbReference type="SAM" id="MobiDB-lite"/>
    </source>
</evidence>
<feature type="region of interest" description="Disordered" evidence="2">
    <location>
        <begin position="95"/>
        <end position="125"/>
    </location>
</feature>
<evidence type="ECO:0000256" key="1">
    <source>
        <dbReference type="ARBA" id="ARBA00005536"/>
    </source>
</evidence>
<feature type="compositionally biased region" description="Basic and acidic residues" evidence="2">
    <location>
        <begin position="238"/>
        <end position="251"/>
    </location>
</feature>
<dbReference type="InterPro" id="IPR042277">
    <property type="entry name" value="IST1-like"/>
</dbReference>
<feature type="compositionally biased region" description="Polar residues" evidence="2">
    <location>
        <begin position="529"/>
        <end position="541"/>
    </location>
</feature>
<feature type="compositionally biased region" description="Basic and acidic residues" evidence="2">
    <location>
        <begin position="500"/>
        <end position="512"/>
    </location>
</feature>
<dbReference type="EMBL" id="CP136896">
    <property type="protein sequence ID" value="WOL15185.1"/>
    <property type="molecule type" value="Genomic_DNA"/>
</dbReference>
<gene>
    <name evidence="3" type="ORF">Cni_G23966</name>
</gene>
<feature type="region of interest" description="Disordered" evidence="2">
    <location>
        <begin position="330"/>
        <end position="402"/>
    </location>
</feature>
<dbReference type="Gene3D" id="1.20.1260.60">
    <property type="entry name" value="Vacuolar protein sorting-associated protein Ist1"/>
    <property type="match status" value="1"/>
</dbReference>
<accession>A0AAQ3KVC3</accession>
<name>A0AAQ3KVC3_9LILI</name>